<evidence type="ECO:0000313" key="1">
    <source>
        <dbReference type="EMBL" id="RCK52570.1"/>
    </source>
</evidence>
<gene>
    <name evidence="1" type="ORF">TH25_05900</name>
</gene>
<protein>
    <submittedName>
        <fullName evidence="1">Uncharacterized protein</fullName>
    </submittedName>
</protein>
<comment type="caution">
    <text evidence="1">The sequence shown here is derived from an EMBL/GenBank/DDBJ whole genome shotgun (WGS) entry which is preliminary data.</text>
</comment>
<organism evidence="1 2">
    <name type="scientific">Thalassospira profundimaris</name>
    <dbReference type="NCBI Taxonomy" id="502049"/>
    <lineage>
        <taxon>Bacteria</taxon>
        <taxon>Pseudomonadati</taxon>
        <taxon>Pseudomonadota</taxon>
        <taxon>Alphaproteobacteria</taxon>
        <taxon>Rhodospirillales</taxon>
        <taxon>Thalassospiraceae</taxon>
        <taxon>Thalassospira</taxon>
    </lineage>
</organism>
<dbReference type="Proteomes" id="UP000252517">
    <property type="component" value="Unassembled WGS sequence"/>
</dbReference>
<dbReference type="OrthoDB" id="8392249at2"/>
<name>A0A367XHG2_9PROT</name>
<proteinExistence type="predicted"/>
<dbReference type="RefSeq" id="WP_114087443.1">
    <property type="nucleotide sequence ID" value="NZ_JPWH01000003.1"/>
</dbReference>
<dbReference type="EMBL" id="JPWH01000003">
    <property type="protein sequence ID" value="RCK52570.1"/>
    <property type="molecule type" value="Genomic_DNA"/>
</dbReference>
<dbReference type="AlphaFoldDB" id="A0A367XHG2"/>
<sequence>MTDKDADLLRTFIASEDKALSKRKRGSFWPANHHRIGPLANRASGLLKPDERRNFYFHYMRVGRKRTAAKRIAQWLKD</sequence>
<reference evidence="1 2" key="1">
    <citation type="submission" date="2014-07" db="EMBL/GenBank/DDBJ databases">
        <title>Draft genome sequence of Thalassospira profundimaris S25-3-2.</title>
        <authorList>
            <person name="Lai Q."/>
            <person name="Shao Z."/>
        </authorList>
    </citation>
    <scope>NUCLEOTIDE SEQUENCE [LARGE SCALE GENOMIC DNA]</scope>
    <source>
        <strain evidence="1 2">S25-3-2</strain>
    </source>
</reference>
<evidence type="ECO:0000313" key="2">
    <source>
        <dbReference type="Proteomes" id="UP000252517"/>
    </source>
</evidence>
<accession>A0A367XHG2</accession>